<evidence type="ECO:0000313" key="10">
    <source>
        <dbReference type="Proteomes" id="UP000295717"/>
    </source>
</evidence>
<evidence type="ECO:0000256" key="1">
    <source>
        <dbReference type="ARBA" id="ARBA00004651"/>
    </source>
</evidence>
<dbReference type="GO" id="GO:0005886">
    <property type="term" value="C:plasma membrane"/>
    <property type="evidence" value="ECO:0007669"/>
    <property type="project" value="UniProtKB-SubCell"/>
</dbReference>
<dbReference type="Proteomes" id="UP000295717">
    <property type="component" value="Unassembled WGS sequence"/>
</dbReference>
<feature type="transmembrane region" description="Helical" evidence="7">
    <location>
        <begin position="120"/>
        <end position="141"/>
    </location>
</feature>
<gene>
    <name evidence="9" type="ORF">EDC35_101429</name>
</gene>
<comment type="subcellular location">
    <subcellularLocation>
        <location evidence="1">Cell membrane</location>
        <topology evidence="1">Multi-pass membrane protein</topology>
    </subcellularLocation>
</comment>
<dbReference type="PANTHER" id="PTHR30506">
    <property type="entry name" value="INNER MEMBRANE PROTEIN"/>
    <property type="match status" value="1"/>
</dbReference>
<comment type="caution">
    <text evidence="9">The sequence shown here is derived from an EMBL/GenBank/DDBJ whole genome shotgun (WGS) entry which is preliminary data.</text>
</comment>
<dbReference type="Pfam" id="PF03458">
    <property type="entry name" value="Gly_transporter"/>
    <property type="match status" value="2"/>
</dbReference>
<feature type="transmembrane region" description="Helical" evidence="7">
    <location>
        <begin position="153"/>
        <end position="173"/>
    </location>
</feature>
<proteinExistence type="inferred from homology"/>
<accession>A0A4R3NAR3</accession>
<evidence type="ECO:0000256" key="6">
    <source>
        <dbReference type="ARBA" id="ARBA00023136"/>
    </source>
</evidence>
<feature type="transmembrane region" description="Helical" evidence="7">
    <location>
        <begin position="69"/>
        <end position="88"/>
    </location>
</feature>
<name>A0A4R3NAR3_9GAMM</name>
<dbReference type="RefSeq" id="WP_132975243.1">
    <property type="nucleotide sequence ID" value="NZ_SMAO01000001.1"/>
</dbReference>
<keyword evidence="6 7" id="KW-0472">Membrane</keyword>
<feature type="domain" description="Glycine transporter" evidence="8">
    <location>
        <begin position="14"/>
        <end position="84"/>
    </location>
</feature>
<dbReference type="OrthoDB" id="9791874at2"/>
<dbReference type="InterPro" id="IPR005115">
    <property type="entry name" value="Gly_transporter"/>
</dbReference>
<keyword evidence="10" id="KW-1185">Reference proteome</keyword>
<evidence type="ECO:0000256" key="4">
    <source>
        <dbReference type="ARBA" id="ARBA00022692"/>
    </source>
</evidence>
<keyword evidence="5 7" id="KW-1133">Transmembrane helix</keyword>
<dbReference type="AlphaFoldDB" id="A0A4R3NAR3"/>
<organism evidence="9 10">
    <name type="scientific">Thiobaca trueperi</name>
    <dbReference type="NCBI Taxonomy" id="127458"/>
    <lineage>
        <taxon>Bacteria</taxon>
        <taxon>Pseudomonadati</taxon>
        <taxon>Pseudomonadota</taxon>
        <taxon>Gammaproteobacteria</taxon>
        <taxon>Chromatiales</taxon>
        <taxon>Chromatiaceae</taxon>
        <taxon>Thiobaca</taxon>
    </lineage>
</organism>
<feature type="transmembrane region" description="Helical" evidence="7">
    <location>
        <begin position="33"/>
        <end position="49"/>
    </location>
</feature>
<feature type="transmembrane region" description="Helical" evidence="7">
    <location>
        <begin position="179"/>
        <end position="198"/>
    </location>
</feature>
<comment type="similarity">
    <text evidence="2">Belongs to the UPF0126 family.</text>
</comment>
<evidence type="ECO:0000256" key="5">
    <source>
        <dbReference type="ARBA" id="ARBA00022989"/>
    </source>
</evidence>
<feature type="transmembrane region" description="Helical" evidence="7">
    <location>
        <begin position="7"/>
        <end position="26"/>
    </location>
</feature>
<evidence type="ECO:0000256" key="2">
    <source>
        <dbReference type="ARBA" id="ARBA00008193"/>
    </source>
</evidence>
<evidence type="ECO:0000256" key="7">
    <source>
        <dbReference type="SAM" id="Phobius"/>
    </source>
</evidence>
<keyword evidence="4 7" id="KW-0812">Transmembrane</keyword>
<dbReference type="PANTHER" id="PTHR30506:SF3">
    <property type="entry name" value="UPF0126 INNER MEMBRANE PROTEIN YADS-RELATED"/>
    <property type="match status" value="1"/>
</dbReference>
<reference evidence="9 10" key="1">
    <citation type="submission" date="2019-03" db="EMBL/GenBank/DDBJ databases">
        <title>Genomic Encyclopedia of Type Strains, Phase IV (KMG-IV): sequencing the most valuable type-strain genomes for metagenomic binning, comparative biology and taxonomic classification.</title>
        <authorList>
            <person name="Goeker M."/>
        </authorList>
    </citation>
    <scope>NUCLEOTIDE SEQUENCE [LARGE SCALE GENOMIC DNA]</scope>
    <source>
        <strain evidence="9 10">DSM 13587</strain>
    </source>
</reference>
<sequence>MDLPVDSLLYVIGLGAVATMAAAGVLEAGRKPFDLFGMVVVALAASLGGGSLRDVLLDRPVFWVADQTYLIAALIAALLTFFLARLFILPVRLFLIPDAAGLALFTISGTKLALLSGAPWLVASFMGVITGVVGGILRDVLCNEEPLVFQGPLYATAAWLGALAFLGLAAWGIDANHAAIAAGIGIFVLRLIAIRWDIGLPRFRARPTRDT</sequence>
<feature type="domain" description="Glycine transporter" evidence="8">
    <location>
        <begin position="96"/>
        <end position="168"/>
    </location>
</feature>
<protein>
    <submittedName>
        <fullName evidence="9">Putative membrane protein YeiH</fullName>
    </submittedName>
</protein>
<evidence type="ECO:0000256" key="3">
    <source>
        <dbReference type="ARBA" id="ARBA00022475"/>
    </source>
</evidence>
<evidence type="ECO:0000259" key="8">
    <source>
        <dbReference type="Pfam" id="PF03458"/>
    </source>
</evidence>
<dbReference type="EMBL" id="SMAO01000001">
    <property type="protein sequence ID" value="TCT24109.1"/>
    <property type="molecule type" value="Genomic_DNA"/>
</dbReference>
<keyword evidence="3" id="KW-1003">Cell membrane</keyword>
<evidence type="ECO:0000313" key="9">
    <source>
        <dbReference type="EMBL" id="TCT24109.1"/>
    </source>
</evidence>